<dbReference type="Proteomes" id="UP000001213">
    <property type="component" value="Chromosome"/>
</dbReference>
<dbReference type="PROSITE" id="PS00519">
    <property type="entry name" value="HTH_ASNC_1"/>
    <property type="match status" value="1"/>
</dbReference>
<reference evidence="5 6" key="2">
    <citation type="journal article" date="2011" name="Stand. Genomic Sci.">
        <title>Complete genome sequence of Tsukamurella paurometabola type strain (no. 33).</title>
        <authorList>
            <person name="Munk A.C."/>
            <person name="Lapidus A."/>
            <person name="Lucas S."/>
            <person name="Nolan M."/>
            <person name="Tice H."/>
            <person name="Cheng J.F."/>
            <person name="Del Rio T.G."/>
            <person name="Goodwin L."/>
            <person name="Pitluck S."/>
            <person name="Liolios K."/>
            <person name="Huntemann M."/>
            <person name="Ivanova N."/>
            <person name="Mavromatis K."/>
            <person name="Mikhailova N."/>
            <person name="Pati A."/>
            <person name="Chen A."/>
            <person name="Palaniappan K."/>
            <person name="Tapia R."/>
            <person name="Han C."/>
            <person name="Land M."/>
            <person name="Hauser L."/>
            <person name="Chang Y.J."/>
            <person name="Jeffries C.D."/>
            <person name="Brettin T."/>
            <person name="Yasawong M."/>
            <person name="Brambilla E.M."/>
            <person name="Rohde M."/>
            <person name="Sikorski J."/>
            <person name="Goker M."/>
            <person name="Detter J.C."/>
            <person name="Woyke T."/>
            <person name="Bristow J."/>
            <person name="Eisen J.A."/>
            <person name="Markowitz V."/>
            <person name="Hugenholtz P."/>
            <person name="Kyrpides N.C."/>
            <person name="Klenk H.P."/>
        </authorList>
    </citation>
    <scope>NUCLEOTIDE SEQUENCE [LARGE SCALE GENOMIC DNA]</scope>
    <source>
        <strain evidence="6">ATCC 8368 / DSM 20162 / CCUG 35730 / CIP 100753 / JCM 10117 / KCTC 9821 / NBRC 16120 / NCIMB 702349 / NCTC 13040</strain>
    </source>
</reference>
<evidence type="ECO:0000256" key="2">
    <source>
        <dbReference type="ARBA" id="ARBA00023125"/>
    </source>
</evidence>
<dbReference type="Pfam" id="PF13404">
    <property type="entry name" value="HTH_AsnC-type"/>
    <property type="match status" value="2"/>
</dbReference>
<dbReference type="InterPro" id="IPR011008">
    <property type="entry name" value="Dimeric_a/b-barrel"/>
</dbReference>
<dbReference type="RefSeq" id="WP_013128599.1">
    <property type="nucleotide sequence ID" value="NC_014158.1"/>
</dbReference>
<dbReference type="KEGG" id="tpr:Tpau_4037"/>
<dbReference type="PANTHER" id="PTHR30154">
    <property type="entry name" value="LEUCINE-RESPONSIVE REGULATORY PROTEIN"/>
    <property type="match status" value="1"/>
</dbReference>
<proteinExistence type="predicted"/>
<gene>
    <name evidence="5" type="ordered locus">Tpau_4037</name>
</gene>
<dbReference type="GO" id="GO:0043200">
    <property type="term" value="P:response to amino acid"/>
    <property type="evidence" value="ECO:0007669"/>
    <property type="project" value="TreeGrafter"/>
</dbReference>
<evidence type="ECO:0000256" key="1">
    <source>
        <dbReference type="ARBA" id="ARBA00023015"/>
    </source>
</evidence>
<dbReference type="InterPro" id="IPR036390">
    <property type="entry name" value="WH_DNA-bd_sf"/>
</dbReference>
<dbReference type="PANTHER" id="PTHR30154:SF34">
    <property type="entry name" value="TRANSCRIPTIONAL REGULATOR AZLB"/>
    <property type="match status" value="1"/>
</dbReference>
<dbReference type="InterPro" id="IPR054609">
    <property type="entry name" value="PF0864-like_C"/>
</dbReference>
<name>D5UNB3_TSUPD</name>
<dbReference type="InterPro" id="IPR019885">
    <property type="entry name" value="Tscrpt_reg_HTH_AsnC-type_CS"/>
</dbReference>
<organism evidence="5 6">
    <name type="scientific">Tsukamurella paurometabola (strain ATCC 8368 / DSM 20162 / CCUG 35730 / CIP 100753 / JCM 10117 / KCTC 9821 / NBRC 16120 / NCIMB 702349 / NCTC 13040)</name>
    <name type="common">Corynebacterium paurometabolum</name>
    <dbReference type="NCBI Taxonomy" id="521096"/>
    <lineage>
        <taxon>Bacteria</taxon>
        <taxon>Bacillati</taxon>
        <taxon>Actinomycetota</taxon>
        <taxon>Actinomycetes</taxon>
        <taxon>Mycobacteriales</taxon>
        <taxon>Tsukamurellaceae</taxon>
        <taxon>Tsukamurella</taxon>
    </lineage>
</organism>
<evidence type="ECO:0000313" key="6">
    <source>
        <dbReference type="Proteomes" id="UP000001213"/>
    </source>
</evidence>
<dbReference type="SMART" id="SM00344">
    <property type="entry name" value="HTH_ASNC"/>
    <property type="match status" value="2"/>
</dbReference>
<sequence length="296" mass="32098">MDIDDELVHALQENGRISVQDLSRRFGVSRATVAARLQTLFESGAVRVVAAVDPGFLGQHVIAHLMISADGPVGPIAEALAEYEQAVLVSAVGGAPDLIAEIRVGSHTELHDMVRTIRAIPTVTAVQTHVYASVIKGFLVSGHQGETAIDDIDVAIIEQLQRDGRTSFRALGDRVRLSPSSVSARVRRLIDHRVIRISTVEARSVTQRQLPLGIGIVLRDDDDAVVEYLTQRRGVDFAARVTGRFDVLATLLERSSAALLQIVEDLRSMAGVGHVEAWVHLSIVKEDYSRAIGRTG</sequence>
<dbReference type="Pfam" id="PF01037">
    <property type="entry name" value="AsnC_trans_reg"/>
    <property type="match status" value="1"/>
</dbReference>
<keyword evidence="2" id="KW-0238">DNA-binding</keyword>
<dbReference type="STRING" id="521096.Tpau_4037"/>
<keyword evidence="3" id="KW-0804">Transcription</keyword>
<dbReference type="eggNOG" id="COG1522">
    <property type="taxonomic scope" value="Bacteria"/>
</dbReference>
<dbReference type="InterPro" id="IPR000485">
    <property type="entry name" value="AsnC-type_HTH_dom"/>
</dbReference>
<dbReference type="PRINTS" id="PR00033">
    <property type="entry name" value="HTHASNC"/>
</dbReference>
<dbReference type="EMBL" id="CP001966">
    <property type="protein sequence ID" value="ADG80608.1"/>
    <property type="molecule type" value="Genomic_DNA"/>
</dbReference>
<accession>D5UNB3</accession>
<keyword evidence="1" id="KW-0805">Transcription regulation</keyword>
<dbReference type="InterPro" id="IPR019887">
    <property type="entry name" value="Tscrpt_reg_AsnC/Lrp_C"/>
</dbReference>
<reference evidence="6" key="1">
    <citation type="submission" date="2010-03" db="EMBL/GenBank/DDBJ databases">
        <title>The complete chromosome of Tsukamurella paurometabola DSM 20162.</title>
        <authorList>
            <consortium name="US DOE Joint Genome Institute (JGI-PGF)"/>
            <person name="Lucas S."/>
            <person name="Copeland A."/>
            <person name="Lapidus A."/>
            <person name="Glavina del Rio T."/>
            <person name="Dalin E."/>
            <person name="Tice H."/>
            <person name="Bruce D."/>
            <person name="Goodwin L."/>
            <person name="Pitluck S."/>
            <person name="Kyrpides N."/>
            <person name="Mavromatis K."/>
            <person name="Ivanova N."/>
            <person name="Mikhailova N."/>
            <person name="Munk A.C."/>
            <person name="Brettin T."/>
            <person name="Detter J.C."/>
            <person name="Tapia R."/>
            <person name="Han C."/>
            <person name="Larimer F."/>
            <person name="Land M."/>
            <person name="Hauser L."/>
            <person name="Markowitz V."/>
            <person name="Cheng J.-F."/>
            <person name="Hugenholtz P."/>
            <person name="Woyke T."/>
            <person name="Wu D."/>
            <person name="Jando M."/>
            <person name="Brambilla E."/>
            <person name="Klenk H.-P."/>
            <person name="Eisen J.A."/>
        </authorList>
    </citation>
    <scope>NUCLEOTIDE SEQUENCE [LARGE SCALE GENOMIC DNA]</scope>
    <source>
        <strain evidence="6">ATCC 8368 / DSM 20162 / CCUG 35730 / CIP 100753 / JCM 10117 / KCTC 9821 / NBRC 16120 / NCIMB 702349 / NCTC 13040</strain>
    </source>
</reference>
<dbReference type="HOGENOM" id="CLU_061382_0_0_11"/>
<dbReference type="InterPro" id="IPR019888">
    <property type="entry name" value="Tscrpt_reg_AsnC-like"/>
</dbReference>
<evidence type="ECO:0000313" key="5">
    <source>
        <dbReference type="EMBL" id="ADG80608.1"/>
    </source>
</evidence>
<dbReference type="GO" id="GO:0043565">
    <property type="term" value="F:sequence-specific DNA binding"/>
    <property type="evidence" value="ECO:0007669"/>
    <property type="project" value="InterPro"/>
</dbReference>
<feature type="domain" description="HTH asnC-type" evidence="4">
    <location>
        <begin position="149"/>
        <end position="215"/>
    </location>
</feature>
<feature type="domain" description="HTH asnC-type" evidence="4">
    <location>
        <begin position="1"/>
        <end position="60"/>
    </location>
</feature>
<dbReference type="AlphaFoldDB" id="D5UNB3"/>
<dbReference type="PROSITE" id="PS50956">
    <property type="entry name" value="HTH_ASNC_2"/>
    <property type="match status" value="2"/>
</dbReference>
<dbReference type="GO" id="GO:0005829">
    <property type="term" value="C:cytosol"/>
    <property type="evidence" value="ECO:0007669"/>
    <property type="project" value="TreeGrafter"/>
</dbReference>
<evidence type="ECO:0000256" key="3">
    <source>
        <dbReference type="ARBA" id="ARBA00023163"/>
    </source>
</evidence>
<dbReference type="Gene3D" id="3.30.70.920">
    <property type="match status" value="2"/>
</dbReference>
<dbReference type="Gene3D" id="1.10.10.10">
    <property type="entry name" value="Winged helix-like DNA-binding domain superfamily/Winged helix DNA-binding domain"/>
    <property type="match status" value="2"/>
</dbReference>
<evidence type="ECO:0000259" key="4">
    <source>
        <dbReference type="PROSITE" id="PS50956"/>
    </source>
</evidence>
<keyword evidence="6" id="KW-1185">Reference proteome</keyword>
<dbReference type="SUPFAM" id="SSF46785">
    <property type="entry name" value="Winged helix' DNA-binding domain"/>
    <property type="match status" value="2"/>
</dbReference>
<protein>
    <submittedName>
        <fullName evidence="5">Transcriptional regulator, AsnC family</fullName>
    </submittedName>
</protein>
<dbReference type="InterPro" id="IPR036388">
    <property type="entry name" value="WH-like_DNA-bd_sf"/>
</dbReference>
<dbReference type="SUPFAM" id="SSF54909">
    <property type="entry name" value="Dimeric alpha+beta barrel"/>
    <property type="match status" value="2"/>
</dbReference>
<dbReference type="Pfam" id="PF22482">
    <property type="entry name" value="AsnC_trans_reg_3"/>
    <property type="match status" value="1"/>
</dbReference>